<evidence type="ECO:0000313" key="1">
    <source>
        <dbReference type="EMBL" id="KAF2636510.1"/>
    </source>
</evidence>
<keyword evidence="2" id="KW-1185">Reference proteome</keyword>
<dbReference type="AlphaFoldDB" id="A0A6A6RMB3"/>
<dbReference type="OrthoDB" id="3648559at2759"/>
<accession>A0A6A6RMB3</accession>
<proteinExistence type="predicted"/>
<dbReference type="Proteomes" id="UP000799753">
    <property type="component" value="Unassembled WGS sequence"/>
</dbReference>
<sequence>MARGTKGSMMASKAMRLKLSGQLSMEVSERRQVGDAEEIMIGEGVFCSVSLCWVLLQHLLFGWRCGWVDKCIYDTLPTRDGFFFASTVLCYLYC</sequence>
<reference evidence="1" key="1">
    <citation type="journal article" date="2020" name="Stud. Mycol.">
        <title>101 Dothideomycetes genomes: a test case for predicting lifestyles and emergence of pathogens.</title>
        <authorList>
            <person name="Haridas S."/>
            <person name="Albert R."/>
            <person name="Binder M."/>
            <person name="Bloem J."/>
            <person name="Labutti K."/>
            <person name="Salamov A."/>
            <person name="Andreopoulos B."/>
            <person name="Baker S."/>
            <person name="Barry K."/>
            <person name="Bills G."/>
            <person name="Bluhm B."/>
            <person name="Cannon C."/>
            <person name="Castanera R."/>
            <person name="Culley D."/>
            <person name="Daum C."/>
            <person name="Ezra D."/>
            <person name="Gonzalez J."/>
            <person name="Henrissat B."/>
            <person name="Kuo A."/>
            <person name="Liang C."/>
            <person name="Lipzen A."/>
            <person name="Lutzoni F."/>
            <person name="Magnuson J."/>
            <person name="Mondo S."/>
            <person name="Nolan M."/>
            <person name="Ohm R."/>
            <person name="Pangilinan J."/>
            <person name="Park H.-J."/>
            <person name="Ramirez L."/>
            <person name="Alfaro M."/>
            <person name="Sun H."/>
            <person name="Tritt A."/>
            <person name="Yoshinaga Y."/>
            <person name="Zwiers L.-H."/>
            <person name="Turgeon B."/>
            <person name="Goodwin S."/>
            <person name="Spatafora J."/>
            <person name="Crous P."/>
            <person name="Grigoriev I."/>
        </authorList>
    </citation>
    <scope>NUCLEOTIDE SEQUENCE</scope>
    <source>
        <strain evidence="1">CBS 473.64</strain>
    </source>
</reference>
<gene>
    <name evidence="1" type="ORF">P280DRAFT_152880</name>
</gene>
<dbReference type="EMBL" id="MU006798">
    <property type="protein sequence ID" value="KAF2636510.1"/>
    <property type="molecule type" value="Genomic_DNA"/>
</dbReference>
<protein>
    <submittedName>
        <fullName evidence="1">Uncharacterized protein</fullName>
    </submittedName>
</protein>
<organism evidence="1 2">
    <name type="scientific">Massarina eburnea CBS 473.64</name>
    <dbReference type="NCBI Taxonomy" id="1395130"/>
    <lineage>
        <taxon>Eukaryota</taxon>
        <taxon>Fungi</taxon>
        <taxon>Dikarya</taxon>
        <taxon>Ascomycota</taxon>
        <taxon>Pezizomycotina</taxon>
        <taxon>Dothideomycetes</taxon>
        <taxon>Pleosporomycetidae</taxon>
        <taxon>Pleosporales</taxon>
        <taxon>Massarineae</taxon>
        <taxon>Massarinaceae</taxon>
        <taxon>Massarina</taxon>
    </lineage>
</organism>
<evidence type="ECO:0000313" key="2">
    <source>
        <dbReference type="Proteomes" id="UP000799753"/>
    </source>
</evidence>
<name>A0A6A6RMB3_9PLEO</name>